<organism evidence="1 2">
    <name type="scientific">Aphis craccivora</name>
    <name type="common">Cowpea aphid</name>
    <dbReference type="NCBI Taxonomy" id="307492"/>
    <lineage>
        <taxon>Eukaryota</taxon>
        <taxon>Metazoa</taxon>
        <taxon>Ecdysozoa</taxon>
        <taxon>Arthropoda</taxon>
        <taxon>Hexapoda</taxon>
        <taxon>Insecta</taxon>
        <taxon>Pterygota</taxon>
        <taxon>Neoptera</taxon>
        <taxon>Paraneoptera</taxon>
        <taxon>Hemiptera</taxon>
        <taxon>Sternorrhyncha</taxon>
        <taxon>Aphidomorpha</taxon>
        <taxon>Aphidoidea</taxon>
        <taxon>Aphididae</taxon>
        <taxon>Aphidini</taxon>
        <taxon>Aphis</taxon>
        <taxon>Aphis</taxon>
    </lineage>
</organism>
<evidence type="ECO:0000313" key="1">
    <source>
        <dbReference type="EMBL" id="KAF0742554.1"/>
    </source>
</evidence>
<dbReference type="EMBL" id="VUJU01007648">
    <property type="protein sequence ID" value="KAF0742554.1"/>
    <property type="molecule type" value="Genomic_DNA"/>
</dbReference>
<reference evidence="1 2" key="1">
    <citation type="submission" date="2019-08" db="EMBL/GenBank/DDBJ databases">
        <title>Whole genome of Aphis craccivora.</title>
        <authorList>
            <person name="Voronova N.V."/>
            <person name="Shulinski R.S."/>
            <person name="Bandarenka Y.V."/>
            <person name="Zhorov D.G."/>
            <person name="Warner D."/>
        </authorList>
    </citation>
    <scope>NUCLEOTIDE SEQUENCE [LARGE SCALE GENOMIC DNA]</scope>
    <source>
        <strain evidence="1">180601</strain>
        <tissue evidence="1">Whole Body</tissue>
    </source>
</reference>
<accession>A0A6G0XQJ1</accession>
<keyword evidence="2" id="KW-1185">Reference proteome</keyword>
<comment type="caution">
    <text evidence="1">The sequence shown here is derived from an EMBL/GenBank/DDBJ whole genome shotgun (WGS) entry which is preliminary data.</text>
</comment>
<protein>
    <submittedName>
        <fullName evidence="1">Uncharacterized protein</fullName>
    </submittedName>
</protein>
<sequence>MMCVFFFFFFFVSVYS</sequence>
<proteinExistence type="predicted"/>
<name>A0A6G0XQJ1_APHCR</name>
<evidence type="ECO:0000313" key="2">
    <source>
        <dbReference type="Proteomes" id="UP000478052"/>
    </source>
</evidence>
<dbReference type="AlphaFoldDB" id="A0A6G0XQJ1"/>
<gene>
    <name evidence="1" type="ORF">FWK35_00028557</name>
</gene>
<feature type="non-terminal residue" evidence="1">
    <location>
        <position position="16"/>
    </location>
</feature>
<dbReference type="Proteomes" id="UP000478052">
    <property type="component" value="Unassembled WGS sequence"/>
</dbReference>